<sequence>MRRATFTDTAVSYAAIGGTLAPDLLRYPPNGYRPIERTVRLGSGEERFQLASKSLMTWGVQRGSGMTVTDLLSSTGEQYTGLVFNADGQAARDQKSAANEATFGDDGTPYIVNGMSAHLSVKVGPFTIDAPVRVVYVIDEPDRVGFAYGTMVGHPASGEESFIVDKRDDDSVWLTIRAFSRPSTWRYRLGWPVARLQQAKFTKRYLRALHPLGAA</sequence>
<dbReference type="Proteomes" id="UP000297643">
    <property type="component" value="Unassembled WGS sequence"/>
</dbReference>
<feature type="domain" description="DUF1990" evidence="1">
    <location>
        <begin position="111"/>
        <end position="208"/>
    </location>
</feature>
<evidence type="ECO:0000259" key="1">
    <source>
        <dbReference type="Pfam" id="PF09348"/>
    </source>
</evidence>
<keyword evidence="3" id="KW-1185">Reference proteome</keyword>
<comment type="caution">
    <text evidence="2">The sequence shown here is derived from an EMBL/GenBank/DDBJ whole genome shotgun (WGS) entry which is preliminary data.</text>
</comment>
<feature type="domain" description="DUF1990" evidence="1">
    <location>
        <begin position="27"/>
        <end position="70"/>
    </location>
</feature>
<dbReference type="PIRSF" id="PIRSF010260">
    <property type="entry name" value="UCP010260"/>
    <property type="match status" value="1"/>
</dbReference>
<dbReference type="EMBL" id="SOFM01000024">
    <property type="protein sequence ID" value="TFC03954.1"/>
    <property type="molecule type" value="Genomic_DNA"/>
</dbReference>
<proteinExistence type="predicted"/>
<dbReference type="PANTHER" id="PTHR34202">
    <property type="entry name" value="UPF0548 PROTEIN"/>
    <property type="match status" value="1"/>
</dbReference>
<dbReference type="InterPro" id="IPR018960">
    <property type="entry name" value="DUF1990"/>
</dbReference>
<dbReference type="RefSeq" id="WP_134508631.1">
    <property type="nucleotide sequence ID" value="NZ_SOFM01000024.1"/>
</dbReference>
<dbReference type="PANTHER" id="PTHR34202:SF1">
    <property type="entry name" value="UPF0548 PROTEIN"/>
    <property type="match status" value="1"/>
</dbReference>
<gene>
    <name evidence="2" type="ORF">E3O32_08730</name>
</gene>
<organism evidence="2 3">
    <name type="scientific">Cryobacterium mannosilyticum</name>
    <dbReference type="NCBI Taxonomy" id="1259190"/>
    <lineage>
        <taxon>Bacteria</taxon>
        <taxon>Bacillati</taxon>
        <taxon>Actinomycetota</taxon>
        <taxon>Actinomycetes</taxon>
        <taxon>Micrococcales</taxon>
        <taxon>Microbacteriaceae</taxon>
        <taxon>Cryobacterium</taxon>
    </lineage>
</organism>
<name>A0A4R8WAE4_9MICO</name>
<evidence type="ECO:0000313" key="2">
    <source>
        <dbReference type="EMBL" id="TFC03954.1"/>
    </source>
</evidence>
<protein>
    <submittedName>
        <fullName evidence="2">DUF1990 domain-containing protein</fullName>
    </submittedName>
</protein>
<reference evidence="2 3" key="1">
    <citation type="submission" date="2019-03" db="EMBL/GenBank/DDBJ databases">
        <title>Genomics of glacier-inhabiting Cryobacterium strains.</title>
        <authorList>
            <person name="Liu Q."/>
            <person name="Xin Y.-H."/>
        </authorList>
    </citation>
    <scope>NUCLEOTIDE SEQUENCE [LARGE SCALE GENOMIC DNA]</scope>
    <source>
        <strain evidence="2 3">RHLT2-21</strain>
    </source>
</reference>
<evidence type="ECO:0000313" key="3">
    <source>
        <dbReference type="Proteomes" id="UP000297643"/>
    </source>
</evidence>
<accession>A0A4R8WAE4</accession>
<dbReference type="AlphaFoldDB" id="A0A4R8WAE4"/>
<dbReference type="InterPro" id="IPR014457">
    <property type="entry name" value="UCP010260"/>
</dbReference>
<dbReference type="Pfam" id="PF09348">
    <property type="entry name" value="DUF1990"/>
    <property type="match status" value="2"/>
</dbReference>